<dbReference type="Proteomes" id="UP000295367">
    <property type="component" value="Unassembled WGS sequence"/>
</dbReference>
<feature type="transmembrane region" description="Helical" evidence="1">
    <location>
        <begin position="230"/>
        <end position="253"/>
    </location>
</feature>
<accession>A0A4R3YAL4</accession>
<comment type="caution">
    <text evidence="2">The sequence shown here is derived from an EMBL/GenBank/DDBJ whole genome shotgun (WGS) entry which is preliminary data.</text>
</comment>
<keyword evidence="3" id="KW-1185">Reference proteome</keyword>
<dbReference type="InterPro" id="IPR005240">
    <property type="entry name" value="DUF389"/>
</dbReference>
<dbReference type="AlphaFoldDB" id="A0A4R3YAL4"/>
<gene>
    <name evidence="2" type="ORF">EDC63_1045</name>
</gene>
<keyword evidence="1" id="KW-0472">Membrane</keyword>
<evidence type="ECO:0000313" key="3">
    <source>
        <dbReference type="Proteomes" id="UP000295367"/>
    </source>
</evidence>
<sequence length="327" mass="34682">MKYVEVITDAGSADTVAAISEKHEVSDFRLSIVGNDGMQSMRLLVGDDKLQSVLDALQTLLGKQASTRIVVLPVEIALPKLTEEEREEEDSAAATREALYEEVEKNARLDLNFIVLVVLSTAVAAIGLIENNVAVVIGAMVIAPLLGPNLAFGLGTALGDIALMRKSVLTSTVGIALAIILSIIIGIAWPLEVSSPELVSRTQVGMDSVALALASGAAAALSMTTGLSSVLVGVMVAVALLPPAVTLGLMLGYGNINLAISAALLLAINLVCVNLSSKVVFFVKGIRPRTGWEKKKAKHSMVIYILVWLFTLIFLVLFIYVRRAYTN</sequence>
<dbReference type="PANTHER" id="PTHR20992">
    <property type="entry name" value="AT15442P-RELATED"/>
    <property type="match status" value="1"/>
</dbReference>
<name>A0A4R3YAL4_9PROT</name>
<organism evidence="2 3">
    <name type="scientific">Sulfurirhabdus autotrophica</name>
    <dbReference type="NCBI Taxonomy" id="1706046"/>
    <lineage>
        <taxon>Bacteria</taxon>
        <taxon>Pseudomonadati</taxon>
        <taxon>Pseudomonadota</taxon>
        <taxon>Betaproteobacteria</taxon>
        <taxon>Nitrosomonadales</taxon>
        <taxon>Sulfuricellaceae</taxon>
        <taxon>Sulfurirhabdus</taxon>
    </lineage>
</organism>
<dbReference type="Pfam" id="PF04087">
    <property type="entry name" value="DUF389"/>
    <property type="match status" value="1"/>
</dbReference>
<keyword evidence="1" id="KW-0812">Transmembrane</keyword>
<proteinExistence type="predicted"/>
<dbReference type="EMBL" id="SMCO01000004">
    <property type="protein sequence ID" value="TCV88048.1"/>
    <property type="molecule type" value="Genomic_DNA"/>
</dbReference>
<evidence type="ECO:0000313" key="2">
    <source>
        <dbReference type="EMBL" id="TCV88048.1"/>
    </source>
</evidence>
<dbReference type="RefSeq" id="WP_124945690.1">
    <property type="nucleotide sequence ID" value="NZ_BHVT01000019.1"/>
</dbReference>
<evidence type="ECO:0000256" key="1">
    <source>
        <dbReference type="SAM" id="Phobius"/>
    </source>
</evidence>
<dbReference type="OrthoDB" id="9790659at2"/>
<reference evidence="2 3" key="1">
    <citation type="submission" date="2019-03" db="EMBL/GenBank/DDBJ databases">
        <title>Genomic Encyclopedia of Type Strains, Phase IV (KMG-IV): sequencing the most valuable type-strain genomes for metagenomic binning, comparative biology and taxonomic classification.</title>
        <authorList>
            <person name="Goeker M."/>
        </authorList>
    </citation>
    <scope>NUCLEOTIDE SEQUENCE [LARGE SCALE GENOMIC DNA]</scope>
    <source>
        <strain evidence="2 3">DSM 100309</strain>
    </source>
</reference>
<keyword evidence="1" id="KW-1133">Transmembrane helix</keyword>
<feature type="transmembrane region" description="Helical" evidence="1">
    <location>
        <begin position="302"/>
        <end position="321"/>
    </location>
</feature>
<feature type="transmembrane region" description="Helical" evidence="1">
    <location>
        <begin position="259"/>
        <end position="281"/>
    </location>
</feature>
<dbReference type="NCBIfam" id="TIGR00341">
    <property type="entry name" value="TIGR00341 family protein"/>
    <property type="match status" value="1"/>
</dbReference>
<dbReference type="PANTHER" id="PTHR20992:SF9">
    <property type="entry name" value="AT15442P-RELATED"/>
    <property type="match status" value="1"/>
</dbReference>
<feature type="transmembrane region" description="Helical" evidence="1">
    <location>
        <begin position="203"/>
        <end position="223"/>
    </location>
</feature>
<feature type="transmembrane region" description="Helical" evidence="1">
    <location>
        <begin position="111"/>
        <end position="129"/>
    </location>
</feature>
<feature type="transmembrane region" description="Helical" evidence="1">
    <location>
        <begin position="168"/>
        <end position="191"/>
    </location>
</feature>
<feature type="transmembrane region" description="Helical" evidence="1">
    <location>
        <begin position="135"/>
        <end position="156"/>
    </location>
</feature>
<protein>
    <submittedName>
        <fullName evidence="2">Putative hydrophobic protein (TIGR00341 family)</fullName>
    </submittedName>
</protein>